<dbReference type="Pfam" id="PF07732">
    <property type="entry name" value="Cu-oxidase_3"/>
    <property type="match status" value="1"/>
</dbReference>
<gene>
    <name evidence="6" type="ORF">SU32_12490</name>
</gene>
<dbReference type="Gene3D" id="2.60.40.420">
    <property type="entry name" value="Cupredoxins - blue copper proteins"/>
    <property type="match status" value="3"/>
</dbReference>
<dbReference type="PANTHER" id="PTHR48267:SF1">
    <property type="entry name" value="BILIRUBIN OXIDASE"/>
    <property type="match status" value="1"/>
</dbReference>
<proteinExistence type="predicted"/>
<dbReference type="PROSITE" id="PS00080">
    <property type="entry name" value="MULTICOPPER_OXIDASE2"/>
    <property type="match status" value="1"/>
</dbReference>
<evidence type="ECO:0000256" key="2">
    <source>
        <dbReference type="ARBA" id="ARBA00023002"/>
    </source>
</evidence>
<dbReference type="InterPro" id="IPR002355">
    <property type="entry name" value="Cu_oxidase_Cu_BS"/>
</dbReference>
<dbReference type="GO" id="GO:0005507">
    <property type="term" value="F:copper ion binding"/>
    <property type="evidence" value="ECO:0007669"/>
    <property type="project" value="InterPro"/>
</dbReference>
<evidence type="ECO:0000259" key="4">
    <source>
        <dbReference type="Pfam" id="PF07731"/>
    </source>
</evidence>
<evidence type="ECO:0000313" key="7">
    <source>
        <dbReference type="Proteomes" id="UP000038011"/>
    </source>
</evidence>
<dbReference type="RefSeq" id="WP_053999712.1">
    <property type="nucleotide sequence ID" value="NZ_JXMU01000018.1"/>
</dbReference>
<feature type="domain" description="Plastocyanin-like" evidence="4">
    <location>
        <begin position="390"/>
        <end position="498"/>
    </location>
</feature>
<dbReference type="InterPro" id="IPR045087">
    <property type="entry name" value="Cu-oxidase_fam"/>
</dbReference>
<dbReference type="InterPro" id="IPR011707">
    <property type="entry name" value="Cu-oxidase-like_N"/>
</dbReference>
<name>A0A0N0VLH5_9HYPH</name>
<dbReference type="InterPro" id="IPR011706">
    <property type="entry name" value="Cu-oxidase_C"/>
</dbReference>
<evidence type="ECO:0000259" key="3">
    <source>
        <dbReference type="Pfam" id="PF00394"/>
    </source>
</evidence>
<dbReference type="InterPro" id="IPR001117">
    <property type="entry name" value="Cu-oxidase_2nd"/>
</dbReference>
<dbReference type="PANTHER" id="PTHR48267">
    <property type="entry name" value="CUPREDOXIN SUPERFAMILY PROTEIN"/>
    <property type="match status" value="1"/>
</dbReference>
<protein>
    <submittedName>
        <fullName evidence="6">Biphenyl 2,3-dioxygenase</fullName>
    </submittedName>
</protein>
<dbReference type="CDD" id="cd13867">
    <property type="entry name" value="CuRO_2_CueO_FtsP"/>
    <property type="match status" value="1"/>
</dbReference>
<organism evidence="6 7">
    <name type="scientific">Ahrensia marina</name>
    <dbReference type="NCBI Taxonomy" id="1514904"/>
    <lineage>
        <taxon>Bacteria</taxon>
        <taxon>Pseudomonadati</taxon>
        <taxon>Pseudomonadota</taxon>
        <taxon>Alphaproteobacteria</taxon>
        <taxon>Hyphomicrobiales</taxon>
        <taxon>Ahrensiaceae</taxon>
        <taxon>Ahrensia</taxon>
    </lineage>
</organism>
<reference evidence="6 7" key="1">
    <citation type="submission" date="2015-01" db="EMBL/GenBank/DDBJ databases">
        <title>Ahrensia donghaiensis sp. nov., a novel dimethylsulphoniopropionate-cleavage bacterium isolated from seawater and emended descriptions of the genus Ahrensia and Ahrensia kielensis.</title>
        <authorList>
            <person name="Liu J."/>
        </authorList>
    </citation>
    <scope>NUCLEOTIDE SEQUENCE [LARGE SCALE GENOMIC DNA]</scope>
    <source>
        <strain evidence="6 7">LZD062</strain>
    </source>
</reference>
<evidence type="ECO:0000256" key="1">
    <source>
        <dbReference type="ARBA" id="ARBA00022723"/>
    </source>
</evidence>
<accession>A0A0N0VLH5</accession>
<keyword evidence="6" id="KW-0223">Dioxygenase</keyword>
<keyword evidence="7" id="KW-1185">Reference proteome</keyword>
<keyword evidence="2" id="KW-0560">Oxidoreductase</keyword>
<feature type="domain" description="Plastocyanin-like" evidence="3">
    <location>
        <begin position="213"/>
        <end position="294"/>
    </location>
</feature>
<dbReference type="InterPro" id="IPR008972">
    <property type="entry name" value="Cupredoxin"/>
</dbReference>
<dbReference type="PATRIC" id="fig|1514904.3.peg.1346"/>
<comment type="caution">
    <text evidence="6">The sequence shown here is derived from an EMBL/GenBank/DDBJ whole genome shotgun (WGS) entry which is preliminary data.</text>
</comment>
<sequence>MNRRNFLLGGGALIAFGGAYVLAANSGKLKVDLSKRTALKMPPLLDTTNSGKLNLTAQSGKTAFFENMVSDTIGFNQSYLGPTIRMKNGALQAQVNNELRNPVTVHWHGLLVPGEHDGGPHIPVNSGESWMPQMQINQQPATAFYHTHIHGRTASDVYAGLGGIIHVSDNRDEDRAIPSEYGVDDLTMVIQDRRFTSRGQLSYDLSMMDAMHGFTADTILVNGQVNAVASVPKGIVRLRLINGSNARIYTLSADDDRSLHLIATDGGYLNKPRSIDTLRLSPGERAELLVDFGNGNTMTMISAGDPNTGPGGMMGRVRGMIDNVVDRSFVVMPFVVDDRLPVRFTAVPDQINGDEPDLENQEVAVRQFSLDMNTGSGGMMGGGMMGGGMMSNMGINGQSFEMSRMDLKVKLGTVEKWIVSTSMLAHPFHIHGVAFQVLRENSGQPKPESIGWKDTVVVDSVTEMLVKFEMPASQDNPFMYHCHILEHEDRGMMGQFTVS</sequence>
<keyword evidence="1" id="KW-0479">Metal-binding</keyword>
<dbReference type="AlphaFoldDB" id="A0A0N0VLH5"/>
<dbReference type="SUPFAM" id="SSF49503">
    <property type="entry name" value="Cupredoxins"/>
    <property type="match status" value="3"/>
</dbReference>
<dbReference type="CDD" id="cd13890">
    <property type="entry name" value="CuRO_3_CueO_FtsP"/>
    <property type="match status" value="1"/>
</dbReference>
<dbReference type="Pfam" id="PF07731">
    <property type="entry name" value="Cu-oxidase_2"/>
    <property type="match status" value="1"/>
</dbReference>
<dbReference type="Proteomes" id="UP000038011">
    <property type="component" value="Unassembled WGS sequence"/>
</dbReference>
<evidence type="ECO:0000313" key="6">
    <source>
        <dbReference type="EMBL" id="KPB00634.1"/>
    </source>
</evidence>
<evidence type="ECO:0000259" key="5">
    <source>
        <dbReference type="Pfam" id="PF07732"/>
    </source>
</evidence>
<dbReference type="GO" id="GO:0051213">
    <property type="term" value="F:dioxygenase activity"/>
    <property type="evidence" value="ECO:0007669"/>
    <property type="project" value="UniProtKB-KW"/>
</dbReference>
<dbReference type="Pfam" id="PF00394">
    <property type="entry name" value="Cu-oxidase"/>
    <property type="match status" value="1"/>
</dbReference>
<feature type="domain" description="Plastocyanin-like" evidence="5">
    <location>
        <begin position="61"/>
        <end position="170"/>
    </location>
</feature>
<dbReference type="EMBL" id="JXMU01000018">
    <property type="protein sequence ID" value="KPB00634.1"/>
    <property type="molecule type" value="Genomic_DNA"/>
</dbReference>
<dbReference type="STRING" id="1514904.SU32_12490"/>